<evidence type="ECO:0000256" key="1">
    <source>
        <dbReference type="SAM" id="MobiDB-lite"/>
    </source>
</evidence>
<organism evidence="2 3">
    <name type="scientific">Pleurodeles waltl</name>
    <name type="common">Iberian ribbed newt</name>
    <dbReference type="NCBI Taxonomy" id="8319"/>
    <lineage>
        <taxon>Eukaryota</taxon>
        <taxon>Metazoa</taxon>
        <taxon>Chordata</taxon>
        <taxon>Craniata</taxon>
        <taxon>Vertebrata</taxon>
        <taxon>Euteleostomi</taxon>
        <taxon>Amphibia</taxon>
        <taxon>Batrachia</taxon>
        <taxon>Caudata</taxon>
        <taxon>Salamandroidea</taxon>
        <taxon>Salamandridae</taxon>
        <taxon>Pleurodelinae</taxon>
        <taxon>Pleurodeles</taxon>
    </lineage>
</organism>
<dbReference type="Proteomes" id="UP001066276">
    <property type="component" value="Chromosome 2_2"/>
</dbReference>
<dbReference type="EMBL" id="JANPWB010000004">
    <property type="protein sequence ID" value="KAJ1192024.1"/>
    <property type="molecule type" value="Genomic_DNA"/>
</dbReference>
<evidence type="ECO:0000313" key="3">
    <source>
        <dbReference type="Proteomes" id="UP001066276"/>
    </source>
</evidence>
<comment type="caution">
    <text evidence="2">The sequence shown here is derived from an EMBL/GenBank/DDBJ whole genome shotgun (WGS) entry which is preliminary data.</text>
</comment>
<evidence type="ECO:0000313" key="2">
    <source>
        <dbReference type="EMBL" id="KAJ1192024.1"/>
    </source>
</evidence>
<feature type="non-terminal residue" evidence="2">
    <location>
        <position position="71"/>
    </location>
</feature>
<protein>
    <submittedName>
        <fullName evidence="2">Uncharacterized protein</fullName>
    </submittedName>
</protein>
<reference evidence="2" key="1">
    <citation type="journal article" date="2022" name="bioRxiv">
        <title>Sequencing and chromosome-scale assembly of the giantPleurodeles waltlgenome.</title>
        <authorList>
            <person name="Brown T."/>
            <person name="Elewa A."/>
            <person name="Iarovenko S."/>
            <person name="Subramanian E."/>
            <person name="Araus A.J."/>
            <person name="Petzold A."/>
            <person name="Susuki M."/>
            <person name="Suzuki K.-i.T."/>
            <person name="Hayashi T."/>
            <person name="Toyoda A."/>
            <person name="Oliveira C."/>
            <person name="Osipova E."/>
            <person name="Leigh N.D."/>
            <person name="Simon A."/>
            <person name="Yun M.H."/>
        </authorList>
    </citation>
    <scope>NUCLEOTIDE SEQUENCE</scope>
    <source>
        <strain evidence="2">20211129_DDA</strain>
        <tissue evidence="2">Liver</tissue>
    </source>
</reference>
<accession>A0AAV7UVR7</accession>
<keyword evidence="3" id="KW-1185">Reference proteome</keyword>
<sequence length="71" mass="7740">RSLGLQAATSFSFRSYRKFRGFGRGSSFRGRFQGAQQTASSLPYRSFRGRGRVRTRGATQQHSASSSSSGG</sequence>
<proteinExistence type="predicted"/>
<feature type="region of interest" description="Disordered" evidence="1">
    <location>
        <begin position="27"/>
        <end position="71"/>
    </location>
</feature>
<name>A0AAV7UVR7_PLEWA</name>
<feature type="non-terminal residue" evidence="2">
    <location>
        <position position="1"/>
    </location>
</feature>
<dbReference type="AlphaFoldDB" id="A0AAV7UVR7"/>
<gene>
    <name evidence="2" type="ORF">NDU88_001336</name>
</gene>